<name>A0A8X7VEP9_BRACI</name>
<dbReference type="InterPro" id="IPR001128">
    <property type="entry name" value="Cyt_P450"/>
</dbReference>
<dbReference type="Pfam" id="PF00067">
    <property type="entry name" value="p450"/>
    <property type="match status" value="2"/>
</dbReference>
<dbReference type="GO" id="GO:0005506">
    <property type="term" value="F:iron ion binding"/>
    <property type="evidence" value="ECO:0007669"/>
    <property type="project" value="InterPro"/>
</dbReference>
<keyword evidence="11" id="KW-0472">Membrane</keyword>
<keyword evidence="4" id="KW-0349">Heme</keyword>
<dbReference type="CDD" id="cd20655">
    <property type="entry name" value="CYP93"/>
    <property type="match status" value="1"/>
</dbReference>
<evidence type="ECO:0000256" key="2">
    <source>
        <dbReference type="ARBA" id="ARBA00004167"/>
    </source>
</evidence>
<comment type="cofactor">
    <cofactor evidence="1">
        <name>heme</name>
        <dbReference type="ChEBI" id="CHEBI:30413"/>
    </cofactor>
</comment>
<keyword evidence="6" id="KW-0479">Metal-binding</keyword>
<evidence type="ECO:0000313" key="12">
    <source>
        <dbReference type="EMBL" id="KAG2310083.1"/>
    </source>
</evidence>
<dbReference type="OrthoDB" id="1103324at2759"/>
<dbReference type="PRINTS" id="PR00385">
    <property type="entry name" value="P450"/>
</dbReference>
<evidence type="ECO:0000256" key="11">
    <source>
        <dbReference type="ARBA" id="ARBA00023136"/>
    </source>
</evidence>
<dbReference type="GO" id="GO:0016709">
    <property type="term" value="F:oxidoreductase activity, acting on paired donors, with incorporation or reduction of molecular oxygen, NAD(P)H as one donor, and incorporation of one atom of oxygen"/>
    <property type="evidence" value="ECO:0007669"/>
    <property type="project" value="TreeGrafter"/>
</dbReference>
<evidence type="ECO:0000256" key="3">
    <source>
        <dbReference type="ARBA" id="ARBA00010617"/>
    </source>
</evidence>
<accession>A0A8X7VEP9</accession>
<organism evidence="12 13">
    <name type="scientific">Brassica carinata</name>
    <name type="common">Ethiopian mustard</name>
    <name type="synonym">Abyssinian cabbage</name>
    <dbReference type="NCBI Taxonomy" id="52824"/>
    <lineage>
        <taxon>Eukaryota</taxon>
        <taxon>Viridiplantae</taxon>
        <taxon>Streptophyta</taxon>
        <taxon>Embryophyta</taxon>
        <taxon>Tracheophyta</taxon>
        <taxon>Spermatophyta</taxon>
        <taxon>Magnoliopsida</taxon>
        <taxon>eudicotyledons</taxon>
        <taxon>Gunneridae</taxon>
        <taxon>Pentapetalae</taxon>
        <taxon>rosids</taxon>
        <taxon>malvids</taxon>
        <taxon>Brassicales</taxon>
        <taxon>Brassicaceae</taxon>
        <taxon>Brassiceae</taxon>
        <taxon>Brassica</taxon>
    </lineage>
</organism>
<evidence type="ECO:0000313" key="13">
    <source>
        <dbReference type="Proteomes" id="UP000886595"/>
    </source>
</evidence>
<dbReference type="FunFam" id="1.10.630.10:FF:000019">
    <property type="entry name" value="Cytochrome P450 family protein"/>
    <property type="match status" value="2"/>
</dbReference>
<dbReference type="PRINTS" id="PR00463">
    <property type="entry name" value="EP450I"/>
</dbReference>
<dbReference type="InterPro" id="IPR036396">
    <property type="entry name" value="Cyt_P450_sf"/>
</dbReference>
<evidence type="ECO:0000256" key="7">
    <source>
        <dbReference type="ARBA" id="ARBA00022989"/>
    </source>
</evidence>
<proteinExistence type="inferred from homology"/>
<keyword evidence="8" id="KW-0560">Oxidoreductase</keyword>
<evidence type="ECO:0000256" key="10">
    <source>
        <dbReference type="ARBA" id="ARBA00023033"/>
    </source>
</evidence>
<comment type="caution">
    <text evidence="12">The sequence shown here is derived from an EMBL/GenBank/DDBJ whole genome shotgun (WGS) entry which is preliminary data.</text>
</comment>
<gene>
    <name evidence="12" type="ORF">Bca52824_021640</name>
</gene>
<dbReference type="EMBL" id="JAAMPC010000005">
    <property type="protein sequence ID" value="KAG2310083.1"/>
    <property type="molecule type" value="Genomic_DNA"/>
</dbReference>
<evidence type="ECO:0000256" key="6">
    <source>
        <dbReference type="ARBA" id="ARBA00022723"/>
    </source>
</evidence>
<keyword evidence="5" id="KW-0812">Transmembrane</keyword>
<evidence type="ECO:0000256" key="1">
    <source>
        <dbReference type="ARBA" id="ARBA00001971"/>
    </source>
</evidence>
<evidence type="ECO:0000256" key="8">
    <source>
        <dbReference type="ARBA" id="ARBA00023002"/>
    </source>
</evidence>
<dbReference type="InterPro" id="IPR051103">
    <property type="entry name" value="Plant_metabolite_P450s"/>
</dbReference>
<reference evidence="12 13" key="1">
    <citation type="submission" date="2020-02" db="EMBL/GenBank/DDBJ databases">
        <authorList>
            <person name="Ma Q."/>
            <person name="Huang Y."/>
            <person name="Song X."/>
            <person name="Pei D."/>
        </authorList>
    </citation>
    <scope>NUCLEOTIDE SEQUENCE [LARGE SCALE GENOMIC DNA]</scope>
    <source>
        <strain evidence="12">Sxm20200214</strain>
        <tissue evidence="12">Leaf</tissue>
    </source>
</reference>
<evidence type="ECO:0000256" key="4">
    <source>
        <dbReference type="ARBA" id="ARBA00022617"/>
    </source>
</evidence>
<evidence type="ECO:0000256" key="9">
    <source>
        <dbReference type="ARBA" id="ARBA00023004"/>
    </source>
</evidence>
<evidence type="ECO:0000256" key="5">
    <source>
        <dbReference type="ARBA" id="ARBA00022692"/>
    </source>
</evidence>
<comment type="similarity">
    <text evidence="3">Belongs to the cytochrome P450 family.</text>
</comment>
<dbReference type="PANTHER" id="PTHR24298">
    <property type="entry name" value="FLAVONOID 3'-MONOOXYGENASE-RELATED"/>
    <property type="match status" value="1"/>
</dbReference>
<dbReference type="AlphaFoldDB" id="A0A8X7VEP9"/>
<dbReference type="InterPro" id="IPR017972">
    <property type="entry name" value="Cyt_P450_CS"/>
</dbReference>
<dbReference type="Gene3D" id="1.10.630.10">
    <property type="entry name" value="Cytochrome P450"/>
    <property type="match status" value="2"/>
</dbReference>
<keyword evidence="10" id="KW-0503">Monooxygenase</keyword>
<dbReference type="GO" id="GO:0016020">
    <property type="term" value="C:membrane"/>
    <property type="evidence" value="ECO:0007669"/>
    <property type="project" value="UniProtKB-SubCell"/>
</dbReference>
<keyword evidence="13" id="KW-1185">Reference proteome</keyword>
<dbReference type="GO" id="GO:0020037">
    <property type="term" value="F:heme binding"/>
    <property type="evidence" value="ECO:0007669"/>
    <property type="project" value="InterPro"/>
</dbReference>
<sequence length="970" mass="110593">MHLLRSSLPRSLQALAQTYGPLMNIRIGSLQVIVVSDSDTAKQILKTHDPDFASKFVFGPRHFNVYKGAEFFNAPYGPYWRFMKKLCMTKLFAGYQLDRFIGIREEETLALLRSLVEKSRNGEACDLGLEFTALTTKILSKMVMGKRCRQNSNLPIEIRKIVSDIMACATRLGLMELFGPLRDLDVFGNGKKLRSSIWQYDELVEKILKDYEDGKSGNDGEKDKDIVDILLDTYNDPKAELKLTLNQIKFFILELFMASLDTTSAALQWTMTELINHQNIFTKIREEIKSILGNTHRLIKESDLQKLPYLQAAIKETLRLHPVGPLLRRESNRDMKINGYDVKSGTKIFINAYGIMRDPRTYKDPDKFVPERFLVAEVNTERKMGYYYQQYMLELKGQDVNYLAFGSGRRGCLGASHASLVLSLTIGSLVQCFDWTVKGDEEKFKIKLPTGFSASGTAGGSSLIMMDTQYFIVTILLCLGIILLIQSINTYRFRNKLPLPPSPTALPIIGHIHLLGPIAHQALHKLSTHYEPLMYLFIGSIPNVIVSSTEMANEILKSNELNFLNRPTMQNVDYLTYGSADFFSAPYGLHWKFMKRICMMELFSSRAIDSFVNVRTEEMRKLLVRVMKKAEAEESVDLGEQLKELTSSIITRMMFRERRSDSGIREEVIKMVVELNELAGFFNVSETFWFLRRLDLQGIKKRLKNARDKYDVIIERIMKEHESRNHKDAGGVRSMLDILLDIYEDKNSEMKLTRENIKGFIMNIYGGGTDTSAITVEWALSELINNPEIMKKAQQEIEQVVGDKRLVQESDLCNLSYIQAVVKETLRLHPGGPIFVRESNEECAVAGYRIPAKTRVIVNVWAIGRDPNQWEDPLEFRPERFEGSEWKVMSEKMVSFGAGRRSCPGEKMVFRFVPLVLAAVIQCFELKVKGRVEMSEGNGSSLPRATPLVCVPVAREGIKSLFSLEPKVNF</sequence>
<dbReference type="InterPro" id="IPR002401">
    <property type="entry name" value="Cyt_P450_E_grp-I"/>
</dbReference>
<dbReference type="PANTHER" id="PTHR24298:SF444">
    <property type="entry name" value="CYTOCHROME P450"/>
    <property type="match status" value="1"/>
</dbReference>
<protein>
    <recommendedName>
        <fullName evidence="14">3,9-dihydroxypterocarpan 6A-monooxygenase</fullName>
    </recommendedName>
</protein>
<keyword evidence="9" id="KW-0408">Iron</keyword>
<dbReference type="Proteomes" id="UP000886595">
    <property type="component" value="Unassembled WGS sequence"/>
</dbReference>
<dbReference type="SUPFAM" id="SSF48264">
    <property type="entry name" value="Cytochrome P450"/>
    <property type="match status" value="2"/>
</dbReference>
<dbReference type="PROSITE" id="PS00086">
    <property type="entry name" value="CYTOCHROME_P450"/>
    <property type="match status" value="2"/>
</dbReference>
<evidence type="ECO:0008006" key="14">
    <source>
        <dbReference type="Google" id="ProtNLM"/>
    </source>
</evidence>
<keyword evidence="7" id="KW-1133">Transmembrane helix</keyword>
<comment type="subcellular location">
    <subcellularLocation>
        <location evidence="2">Membrane</location>
        <topology evidence="2">Single-pass membrane protein</topology>
    </subcellularLocation>
</comment>